<dbReference type="EMBL" id="ABJB010716407">
    <property type="status" value="NOT_ANNOTATED_CDS"/>
    <property type="molecule type" value="Genomic_DNA"/>
</dbReference>
<dbReference type="Proteomes" id="UP000001555">
    <property type="component" value="Unassembled WGS sequence"/>
</dbReference>
<dbReference type="EMBL" id="DS817992">
    <property type="protein sequence ID" value="EEC11520.1"/>
    <property type="molecule type" value="Genomic_DNA"/>
</dbReference>
<reference evidence="3 5" key="1">
    <citation type="submission" date="2008-03" db="EMBL/GenBank/DDBJ databases">
        <title>Annotation of Ixodes scapularis.</title>
        <authorList>
            <consortium name="Ixodes scapularis Genome Project Consortium"/>
            <person name="Caler E."/>
            <person name="Hannick L.I."/>
            <person name="Bidwell S."/>
            <person name="Joardar V."/>
            <person name="Thiagarajan M."/>
            <person name="Amedeo P."/>
            <person name="Galinsky K.J."/>
            <person name="Schobel S."/>
            <person name="Inman J."/>
            <person name="Hostetler J."/>
            <person name="Miller J."/>
            <person name="Hammond M."/>
            <person name="Megy K."/>
            <person name="Lawson D."/>
            <person name="Kodira C."/>
            <person name="Sutton G."/>
            <person name="Meyer J."/>
            <person name="Hill C.A."/>
            <person name="Birren B."/>
            <person name="Nene V."/>
            <person name="Collins F."/>
            <person name="Alarcon-Chaidez F."/>
            <person name="Wikel S."/>
            <person name="Strausberg R."/>
        </authorList>
    </citation>
    <scope>NUCLEOTIDE SEQUENCE [LARGE SCALE GENOMIC DNA]</scope>
    <source>
        <strain evidence="5">Wikel</strain>
        <strain evidence="3">Wikel colony</strain>
    </source>
</reference>
<feature type="domain" description="MAM" evidence="2">
    <location>
        <begin position="144"/>
        <end position="307"/>
    </location>
</feature>
<dbReference type="EMBL" id="ABJB010717192">
    <property type="status" value="NOT_ANNOTATED_CDS"/>
    <property type="molecule type" value="Genomic_DNA"/>
</dbReference>
<dbReference type="SUPFAM" id="SSF49899">
    <property type="entry name" value="Concanavalin A-like lectins/glucanases"/>
    <property type="match status" value="4"/>
</dbReference>
<dbReference type="EC" id="3.4.24.18" evidence="3"/>
<dbReference type="AlphaFoldDB" id="B7PY48"/>
<feature type="domain" description="MAM" evidence="2">
    <location>
        <begin position="343"/>
        <end position="504"/>
    </location>
</feature>
<organism>
    <name type="scientific">Ixodes scapularis</name>
    <name type="common">Black-legged tick</name>
    <name type="synonym">Deer tick</name>
    <dbReference type="NCBI Taxonomy" id="6945"/>
    <lineage>
        <taxon>Eukaryota</taxon>
        <taxon>Metazoa</taxon>
        <taxon>Ecdysozoa</taxon>
        <taxon>Arthropoda</taxon>
        <taxon>Chelicerata</taxon>
        <taxon>Arachnida</taxon>
        <taxon>Acari</taxon>
        <taxon>Parasitiformes</taxon>
        <taxon>Ixodida</taxon>
        <taxon>Ixodoidea</taxon>
        <taxon>Ixodidae</taxon>
        <taxon>Ixodinae</taxon>
        <taxon>Ixodes</taxon>
    </lineage>
</organism>
<keyword evidence="3" id="KW-0378">Hydrolase</keyword>
<dbReference type="PANTHER" id="PTHR23282">
    <property type="entry name" value="APICAL ENDOSOMAL GLYCOPROTEIN PRECURSOR"/>
    <property type="match status" value="1"/>
</dbReference>
<evidence type="ECO:0000256" key="1">
    <source>
        <dbReference type="SAM" id="MobiDB-lite"/>
    </source>
</evidence>
<evidence type="ECO:0000259" key="2">
    <source>
        <dbReference type="PROSITE" id="PS50060"/>
    </source>
</evidence>
<dbReference type="Gene3D" id="2.60.120.200">
    <property type="match status" value="4"/>
</dbReference>
<reference evidence="4" key="2">
    <citation type="submission" date="2020-05" db="UniProtKB">
        <authorList>
            <consortium name="EnsemblMetazoa"/>
        </authorList>
    </citation>
    <scope>IDENTIFICATION</scope>
    <source>
        <strain evidence="4">wikel</strain>
    </source>
</reference>
<dbReference type="CDD" id="cd06263">
    <property type="entry name" value="MAM"/>
    <property type="match status" value="3"/>
</dbReference>
<dbReference type="VEuPathDB" id="VectorBase:ISCP_006478"/>
<feature type="region of interest" description="Disordered" evidence="1">
    <location>
        <begin position="164"/>
        <end position="183"/>
    </location>
</feature>
<accession>B7PY48</accession>
<dbReference type="Pfam" id="PF00629">
    <property type="entry name" value="MAM"/>
    <property type="match status" value="4"/>
</dbReference>
<dbReference type="OrthoDB" id="409956at2759"/>
<dbReference type="GO" id="GO:0004222">
    <property type="term" value="F:metalloendopeptidase activity"/>
    <property type="evidence" value="ECO:0007669"/>
    <property type="project" value="UniProtKB-EC"/>
</dbReference>
<dbReference type="InterPro" id="IPR051560">
    <property type="entry name" value="MAM_domain-containing"/>
</dbReference>
<proteinExistence type="predicted"/>
<dbReference type="InterPro" id="IPR013320">
    <property type="entry name" value="ConA-like_dom_sf"/>
</dbReference>
<feature type="compositionally biased region" description="Polar residues" evidence="1">
    <location>
        <begin position="164"/>
        <end position="177"/>
    </location>
</feature>
<dbReference type="VEuPathDB" id="VectorBase:ISCI008509"/>
<dbReference type="HOGENOM" id="CLU_020911_0_0_1"/>
<feature type="compositionally biased region" description="Low complexity" evidence="1">
    <location>
        <begin position="118"/>
        <end position="127"/>
    </location>
</feature>
<feature type="domain" description="MAM" evidence="2">
    <location>
        <begin position="541"/>
        <end position="694"/>
    </location>
</feature>
<dbReference type="PaxDb" id="6945-B7PY48"/>
<feature type="non-terminal residue" evidence="3">
    <location>
        <position position="1"/>
    </location>
</feature>
<dbReference type="InterPro" id="IPR000998">
    <property type="entry name" value="MAM_dom"/>
</dbReference>
<dbReference type="InParanoid" id="B7PY48"/>
<dbReference type="GO" id="GO:0016020">
    <property type="term" value="C:membrane"/>
    <property type="evidence" value="ECO:0007669"/>
    <property type="project" value="InterPro"/>
</dbReference>
<keyword evidence="5" id="KW-1185">Reference proteome</keyword>
<name>B7PY48_IXOSC</name>
<dbReference type="GO" id="GO:0004252">
    <property type="term" value="F:serine-type endopeptidase activity"/>
    <property type="evidence" value="ECO:0007669"/>
    <property type="project" value="UniProtKB-EC"/>
</dbReference>
<evidence type="ECO:0000313" key="3">
    <source>
        <dbReference type="EMBL" id="EEC11520.1"/>
    </source>
</evidence>
<dbReference type="VEuPathDB" id="VectorBase:ISCW008509"/>
<dbReference type="EnsemblMetazoa" id="ISCW008509-RA">
    <property type="protein sequence ID" value="ISCW008509-PA"/>
    <property type="gene ID" value="ISCW008509"/>
</dbReference>
<dbReference type="PROSITE" id="PS50060">
    <property type="entry name" value="MAM_2"/>
    <property type="match status" value="4"/>
</dbReference>
<evidence type="ECO:0000313" key="4">
    <source>
        <dbReference type="EnsemblMetazoa" id="ISCW008509-PA"/>
    </source>
</evidence>
<dbReference type="SMART" id="SM00137">
    <property type="entry name" value="MAM"/>
    <property type="match status" value="3"/>
</dbReference>
<dbReference type="EMBL" id="ABJB011002476">
    <property type="status" value="NOT_ANNOTATED_CDS"/>
    <property type="molecule type" value="Genomic_DNA"/>
</dbReference>
<protein>
    <submittedName>
        <fullName evidence="3">Apical endosomal glycoprotein, putative</fullName>
        <ecNumber evidence="3">3.4.21.9</ecNumber>
        <ecNumber evidence="3">3.4.24.18</ecNumber>
    </submittedName>
</protein>
<dbReference type="STRING" id="6945.B7PY48"/>
<dbReference type="EC" id="3.4.21.9" evidence="3"/>
<sequence>GRRALARMVSAGINATGDRGRCLGFWYQLVVSNAGYLSVNTIDANRTLTGVWFKMGSQGDAWVKGEVNIKTEVPVKIWITGYPGLKVRVDVAIDDIQVFNGKCPDDSTPTNPPDDPGTPDADTTSPALPAHDLLLSDGDCPRMGRCDFEKDMCGWDNKGGSEANRNWVRNSGSTPSAGTGPFADHTLGTADGTYVYLDGRSVEANETLTGVLVSQPWFAGVPYCLSFWAHINVENGTDVPSLRINTNRTDWEQLWEVKGERGQLWIRAAVPYHSDGPFRFVLEGTLGGGYASDLARGDISLSPGCVPYNRTLPLPPPPPLPQCRRGQFPYDVLLEAGPCRRAGFCNFETDFCTWTPTTEGLTLGWTRQNGQTAAGAAPFVDHTLQSADGYFALAVPKRQGDRARLTSPRYESAGDRCLRFWFNMAGPKAGELSVYQTVNGSARRENLKPVWRRSGDHLGIWRKGHAALPRLNNYHIIVIQAKAGQDRNGAWAVDDVSFTDGCMLSRDASLPTLLPKTTPVPTVKPCLDSEFACSDGKSVCATCSFDNGTCGWQDVSIGRYSWVRLRTSPKGIEPTADVSGKGFFMSVEEGDGSESELAVLRSNEHGPMPCVVTFHTYMFGRHVLMLSLHRTFSKEDDEGEELWSQKGPQGDFWVRRSVDVTHETNSQLVFAVRSGTGPSDVIALDDVSFGDSCT</sequence>
<gene>
    <name evidence="3" type="ORF">IscW_ISCW008509</name>
</gene>
<feature type="domain" description="MAM" evidence="2">
    <location>
        <begin position="1"/>
        <end position="105"/>
    </location>
</feature>
<dbReference type="PANTHER" id="PTHR23282:SF101">
    <property type="entry name" value="MAM DOMAIN-CONTAINING PROTEIN"/>
    <property type="match status" value="1"/>
</dbReference>
<feature type="region of interest" description="Disordered" evidence="1">
    <location>
        <begin position="101"/>
        <end position="128"/>
    </location>
</feature>
<evidence type="ECO:0000313" key="5">
    <source>
        <dbReference type="Proteomes" id="UP000001555"/>
    </source>
</evidence>